<keyword evidence="2" id="KW-1185">Reference proteome</keyword>
<evidence type="ECO:0000313" key="1">
    <source>
        <dbReference type="EMBL" id="KIL80719.1"/>
    </source>
</evidence>
<gene>
    <name evidence="1" type="ORF">SD77_0567</name>
</gene>
<reference evidence="1 2" key="1">
    <citation type="submission" date="2015-01" db="EMBL/GenBank/DDBJ databases">
        <title>Genome Assembly of Bacillus badius MTCC 1458.</title>
        <authorList>
            <person name="Verma A."/>
            <person name="Khatri I."/>
            <person name="Mual P."/>
            <person name="Subramanian S."/>
            <person name="Krishnamurthi S."/>
        </authorList>
    </citation>
    <scope>NUCLEOTIDE SEQUENCE [LARGE SCALE GENOMIC DNA]</scope>
    <source>
        <strain evidence="1 2">MTCC 1458</strain>
    </source>
</reference>
<comment type="caution">
    <text evidence="1">The sequence shown here is derived from an EMBL/GenBank/DDBJ whole genome shotgun (WGS) entry which is preliminary data.</text>
</comment>
<protein>
    <submittedName>
        <fullName evidence="1">Uncharacterized protein</fullName>
    </submittedName>
</protein>
<accession>A0ABR5B159</accession>
<dbReference type="Proteomes" id="UP000031982">
    <property type="component" value="Unassembled WGS sequence"/>
</dbReference>
<sequence>MARQSKIEKFGCQEIVLAGIRSDPPKSTREIAKECSEWAGDTISHTAVARFIDQLNNEEQQKKKEVITQDKRRVLKTVNQELDIIQLQYKMTERLLKRFELVDDLPDHVQDRLDELIDKMMEGGGDPEYLEVWRDDFERELKRKVYEVTTLNKELRENSKFLADLRERAFEFSLVQEYLSLFMDIFKEASPDGYRIAIQKIAANPRMQKIVEQQMQLRGDG</sequence>
<name>A0ABR5B159_BACBA</name>
<organism evidence="1 2">
    <name type="scientific">Bacillus badius</name>
    <dbReference type="NCBI Taxonomy" id="1455"/>
    <lineage>
        <taxon>Bacteria</taxon>
        <taxon>Bacillati</taxon>
        <taxon>Bacillota</taxon>
        <taxon>Bacilli</taxon>
        <taxon>Bacillales</taxon>
        <taxon>Bacillaceae</taxon>
        <taxon>Pseudobacillus</taxon>
    </lineage>
</organism>
<evidence type="ECO:0000313" key="2">
    <source>
        <dbReference type="Proteomes" id="UP000031982"/>
    </source>
</evidence>
<dbReference type="RefSeq" id="WP_041113141.1">
    <property type="nucleotide sequence ID" value="NZ_JARTHD010000006.1"/>
</dbReference>
<proteinExistence type="predicted"/>
<dbReference type="EMBL" id="JXLP01000001">
    <property type="protein sequence ID" value="KIL80719.1"/>
    <property type="molecule type" value="Genomic_DNA"/>
</dbReference>